<accession>A0ABR8GWE8</accession>
<proteinExistence type="predicted"/>
<gene>
    <name evidence="1" type="ORF">H6G81_23375</name>
</gene>
<keyword evidence="2" id="KW-1185">Reference proteome</keyword>
<dbReference type="RefSeq" id="WP_029630967.1">
    <property type="nucleotide sequence ID" value="NZ_JACJTA010000062.1"/>
</dbReference>
<sequence>MAKFLGYYCGNFPNEDGLLQEMVEAWGGTFFQTDPFHFSNKDGLNAVSLGYQVPLNPKNGTLQLRLERRREKIVQDPFDKFDFRAESELLETQ</sequence>
<dbReference type="Proteomes" id="UP000660380">
    <property type="component" value="Unassembled WGS sequence"/>
</dbReference>
<dbReference type="EMBL" id="JACJTA010000062">
    <property type="protein sequence ID" value="MBD2607385.1"/>
    <property type="molecule type" value="Genomic_DNA"/>
</dbReference>
<dbReference type="Gene3D" id="2.40.160.50">
    <property type="entry name" value="membrane protein fhac: a member of the omp85/tpsb transporter family"/>
    <property type="match status" value="1"/>
</dbReference>
<comment type="caution">
    <text evidence="1">The sequence shown here is derived from an EMBL/GenBank/DDBJ whole genome shotgun (WGS) entry which is preliminary data.</text>
</comment>
<organism evidence="1 2">
    <name type="scientific">Scytonema hofmannii FACHB-248</name>
    <dbReference type="NCBI Taxonomy" id="1842502"/>
    <lineage>
        <taxon>Bacteria</taxon>
        <taxon>Bacillati</taxon>
        <taxon>Cyanobacteriota</taxon>
        <taxon>Cyanophyceae</taxon>
        <taxon>Nostocales</taxon>
        <taxon>Scytonemataceae</taxon>
        <taxon>Scytonema</taxon>
    </lineage>
</organism>
<evidence type="ECO:0000313" key="2">
    <source>
        <dbReference type="Proteomes" id="UP000660380"/>
    </source>
</evidence>
<reference evidence="1 2" key="1">
    <citation type="journal article" date="2020" name="ISME J.">
        <title>Comparative genomics reveals insights into cyanobacterial evolution and habitat adaptation.</title>
        <authorList>
            <person name="Chen M.Y."/>
            <person name="Teng W.K."/>
            <person name="Zhao L."/>
            <person name="Hu C.X."/>
            <person name="Zhou Y.K."/>
            <person name="Han B.P."/>
            <person name="Song L.R."/>
            <person name="Shu W.S."/>
        </authorList>
    </citation>
    <scope>NUCLEOTIDE SEQUENCE [LARGE SCALE GENOMIC DNA]</scope>
    <source>
        <strain evidence="1 2">FACHB-248</strain>
    </source>
</reference>
<protein>
    <submittedName>
        <fullName evidence="1">Uncharacterized protein</fullName>
    </submittedName>
</protein>
<name>A0ABR8GWE8_9CYAN</name>
<evidence type="ECO:0000313" key="1">
    <source>
        <dbReference type="EMBL" id="MBD2607385.1"/>
    </source>
</evidence>